<comment type="caution">
    <text evidence="1">The sequence shown here is derived from an EMBL/GenBank/DDBJ whole genome shotgun (WGS) entry which is preliminary data.</text>
</comment>
<evidence type="ECO:0000313" key="2">
    <source>
        <dbReference type="Proteomes" id="UP000316993"/>
    </source>
</evidence>
<dbReference type="EMBL" id="VFPV01000003">
    <property type="protein sequence ID" value="TQN01741.1"/>
    <property type="molecule type" value="Genomic_DNA"/>
</dbReference>
<dbReference type="AlphaFoldDB" id="A0A543L359"/>
<dbReference type="Proteomes" id="UP000316993">
    <property type="component" value="Unassembled WGS sequence"/>
</dbReference>
<feature type="non-terminal residue" evidence="1">
    <location>
        <position position="1"/>
    </location>
</feature>
<protein>
    <submittedName>
        <fullName evidence="1">Uncharacterized protein</fullName>
    </submittedName>
</protein>
<gene>
    <name evidence="1" type="ORF">BDD18_3712</name>
</gene>
<accession>A0A543L359</accession>
<sequence>APMFFVMLAAVLMLYAVPEIVLWLPSRM</sequence>
<evidence type="ECO:0000313" key="1">
    <source>
        <dbReference type="EMBL" id="TQN01741.1"/>
    </source>
</evidence>
<organism evidence="1 2">
    <name type="scientific">Acidovorax temperans</name>
    <dbReference type="NCBI Taxonomy" id="80878"/>
    <lineage>
        <taxon>Bacteria</taxon>
        <taxon>Pseudomonadati</taxon>
        <taxon>Pseudomonadota</taxon>
        <taxon>Betaproteobacteria</taxon>
        <taxon>Burkholderiales</taxon>
        <taxon>Comamonadaceae</taxon>
        <taxon>Acidovorax</taxon>
    </lineage>
</organism>
<name>A0A543L359_9BURK</name>
<reference evidence="1 2" key="1">
    <citation type="submission" date="2019-06" db="EMBL/GenBank/DDBJ databases">
        <title>Genomic Encyclopedia of Archaeal and Bacterial Type Strains, Phase II (KMG-II): from individual species to whole genera.</title>
        <authorList>
            <person name="Goeker M."/>
        </authorList>
    </citation>
    <scope>NUCLEOTIDE SEQUENCE [LARGE SCALE GENOMIC DNA]</scope>
    <source>
        <strain evidence="1 2">DSM 7270</strain>
    </source>
</reference>
<proteinExistence type="predicted"/>